<keyword evidence="1" id="KW-1133">Transmembrane helix</keyword>
<keyword evidence="1" id="KW-0812">Transmembrane</keyword>
<evidence type="ECO:0000313" key="2">
    <source>
        <dbReference type="EMBL" id="PKR83163.1"/>
    </source>
</evidence>
<accession>A0A2N3LF55</accession>
<dbReference type="GO" id="GO:0045881">
    <property type="term" value="P:positive regulation of sporulation resulting in formation of a cellular spore"/>
    <property type="evidence" value="ECO:0007669"/>
    <property type="project" value="InterPro"/>
</dbReference>
<dbReference type="OrthoDB" id="2374256at2"/>
<feature type="transmembrane region" description="Helical" evidence="1">
    <location>
        <begin position="144"/>
        <end position="164"/>
    </location>
</feature>
<keyword evidence="1" id="KW-0472">Membrane</keyword>
<dbReference type="Proteomes" id="UP000233440">
    <property type="component" value="Unassembled WGS sequence"/>
</dbReference>
<dbReference type="RefSeq" id="WP_101356159.1">
    <property type="nucleotide sequence ID" value="NZ_PIQO01000022.1"/>
</dbReference>
<dbReference type="AlphaFoldDB" id="A0A2N3LF55"/>
<evidence type="ECO:0000256" key="1">
    <source>
        <dbReference type="SAM" id="Phobius"/>
    </source>
</evidence>
<proteinExistence type="predicted"/>
<protein>
    <submittedName>
        <fullName evidence="2">KinB-signaling pathway activation protein</fullName>
    </submittedName>
</protein>
<dbReference type="InterPro" id="IPR024164">
    <property type="entry name" value="KinB-signalling_activ"/>
</dbReference>
<evidence type="ECO:0000313" key="3">
    <source>
        <dbReference type="Proteomes" id="UP000233440"/>
    </source>
</evidence>
<gene>
    <name evidence="2" type="ORF">CWO92_20970</name>
</gene>
<keyword evidence="3" id="KW-1185">Reference proteome</keyword>
<name>A0A2N3LF55_9BACI</name>
<comment type="caution">
    <text evidence="2">The sequence shown here is derived from an EMBL/GenBank/DDBJ whole genome shotgun (WGS) entry which is preliminary data.</text>
</comment>
<feature type="transmembrane region" description="Helical" evidence="1">
    <location>
        <begin position="84"/>
        <end position="103"/>
    </location>
</feature>
<dbReference type="SMART" id="SM01251">
    <property type="entry name" value="KbaA"/>
    <property type="match status" value="1"/>
</dbReference>
<reference evidence="2 3" key="1">
    <citation type="submission" date="2017-11" db="EMBL/GenBank/DDBJ databases">
        <title>Bacillus camelliae sp. nov., isolated from pu'er tea.</title>
        <authorList>
            <person name="Niu L."/>
        </authorList>
    </citation>
    <scope>NUCLEOTIDE SEQUENCE [LARGE SCALE GENOMIC DNA]</scope>
    <source>
        <strain evidence="2 3">7578-1</strain>
    </source>
</reference>
<feature type="transmembrane region" description="Helical" evidence="1">
    <location>
        <begin position="115"/>
        <end position="135"/>
    </location>
</feature>
<dbReference type="PIRSF" id="PIRSF029886">
    <property type="entry name" value="KBAA"/>
    <property type="match status" value="1"/>
</dbReference>
<sequence length="222" mass="25928">MTSRNWVRLFFSTLIVGGLTTGILGFVIRWGEFQEYFIEFNISSILSTFVWLVGVGFIFSVISQVGYFAYLTIHQFGLGIFRSLWNPVQVVLILFALFDLVYFRFERFAKSSESILPYIGLAVFILVVGLIIAYFKTKQTHKNTFISALFFMVVVTIVEWVPVLRVNEKSWIFLMIYPLIICNAYQILILPKYLKKSEAEREQAKKRMEMRKAEKGKKHEKK</sequence>
<feature type="transmembrane region" description="Helical" evidence="1">
    <location>
        <begin position="48"/>
        <end position="72"/>
    </location>
</feature>
<feature type="transmembrane region" description="Helical" evidence="1">
    <location>
        <begin position="170"/>
        <end position="191"/>
    </location>
</feature>
<feature type="transmembrane region" description="Helical" evidence="1">
    <location>
        <begin position="7"/>
        <end position="28"/>
    </location>
</feature>
<organism evidence="2 3">
    <name type="scientific">Heyndrickxia camelliae</name>
    <dbReference type="NCBI Taxonomy" id="1707093"/>
    <lineage>
        <taxon>Bacteria</taxon>
        <taxon>Bacillati</taxon>
        <taxon>Bacillota</taxon>
        <taxon>Bacilli</taxon>
        <taxon>Bacillales</taxon>
        <taxon>Bacillaceae</taxon>
        <taxon>Heyndrickxia</taxon>
    </lineage>
</organism>
<dbReference type="EMBL" id="PIQO01000022">
    <property type="protein sequence ID" value="PKR83163.1"/>
    <property type="molecule type" value="Genomic_DNA"/>
</dbReference>
<dbReference type="Pfam" id="PF14089">
    <property type="entry name" value="KbaA"/>
    <property type="match status" value="1"/>
</dbReference>